<dbReference type="EMBL" id="BMAW01121985">
    <property type="protein sequence ID" value="GFT96776.1"/>
    <property type="molecule type" value="Genomic_DNA"/>
</dbReference>
<gene>
    <name evidence="2" type="ORF">NPIL_40261</name>
</gene>
<keyword evidence="3" id="KW-1185">Reference proteome</keyword>
<dbReference type="AlphaFoldDB" id="A0A8X6UA45"/>
<sequence length="137" mass="14998">MLIRKCRYFATNNNGERERKGKSGHIESKLLQPNNSVSYISPAICFRLPTSKAIASTPSKPATICKNPQGAPLGTSNHTKATAEKNPIKKGPAFEELDSLVVRRSGNISSTLKKTSADQRKIVGRGVEQIFEQYAQP</sequence>
<proteinExistence type="predicted"/>
<evidence type="ECO:0000313" key="3">
    <source>
        <dbReference type="Proteomes" id="UP000887013"/>
    </source>
</evidence>
<comment type="caution">
    <text evidence="2">The sequence shown here is derived from an EMBL/GenBank/DDBJ whole genome shotgun (WGS) entry which is preliminary data.</text>
</comment>
<dbReference type="Proteomes" id="UP000887013">
    <property type="component" value="Unassembled WGS sequence"/>
</dbReference>
<feature type="region of interest" description="Disordered" evidence="1">
    <location>
        <begin position="62"/>
        <end position="90"/>
    </location>
</feature>
<evidence type="ECO:0000256" key="1">
    <source>
        <dbReference type="SAM" id="MobiDB-lite"/>
    </source>
</evidence>
<accession>A0A8X6UA45</accession>
<evidence type="ECO:0000313" key="2">
    <source>
        <dbReference type="EMBL" id="GFT96776.1"/>
    </source>
</evidence>
<name>A0A8X6UA45_NEPPI</name>
<reference evidence="2" key="1">
    <citation type="submission" date="2020-08" db="EMBL/GenBank/DDBJ databases">
        <title>Multicomponent nature underlies the extraordinary mechanical properties of spider dragline silk.</title>
        <authorList>
            <person name="Kono N."/>
            <person name="Nakamura H."/>
            <person name="Mori M."/>
            <person name="Yoshida Y."/>
            <person name="Ohtoshi R."/>
            <person name="Malay A.D."/>
            <person name="Moran D.A.P."/>
            <person name="Tomita M."/>
            <person name="Numata K."/>
            <person name="Arakawa K."/>
        </authorList>
    </citation>
    <scope>NUCLEOTIDE SEQUENCE</scope>
</reference>
<dbReference type="OrthoDB" id="10428196at2759"/>
<organism evidence="2 3">
    <name type="scientific">Nephila pilipes</name>
    <name type="common">Giant wood spider</name>
    <name type="synonym">Nephila maculata</name>
    <dbReference type="NCBI Taxonomy" id="299642"/>
    <lineage>
        <taxon>Eukaryota</taxon>
        <taxon>Metazoa</taxon>
        <taxon>Ecdysozoa</taxon>
        <taxon>Arthropoda</taxon>
        <taxon>Chelicerata</taxon>
        <taxon>Arachnida</taxon>
        <taxon>Araneae</taxon>
        <taxon>Araneomorphae</taxon>
        <taxon>Entelegynae</taxon>
        <taxon>Araneoidea</taxon>
        <taxon>Nephilidae</taxon>
        <taxon>Nephila</taxon>
    </lineage>
</organism>
<protein>
    <submittedName>
        <fullName evidence="2">Uncharacterized protein</fullName>
    </submittedName>
</protein>